<proteinExistence type="predicted"/>
<dbReference type="OMA" id="DNCENIS"/>
<dbReference type="EMBL" id="KK112800">
    <property type="protein sequence ID" value="KFM58582.1"/>
    <property type="molecule type" value="Genomic_DNA"/>
</dbReference>
<evidence type="ECO:0008006" key="3">
    <source>
        <dbReference type="Google" id="ProtNLM"/>
    </source>
</evidence>
<keyword evidence="2" id="KW-1185">Reference proteome</keyword>
<dbReference type="Pfam" id="PF13516">
    <property type="entry name" value="LRR_6"/>
    <property type="match status" value="1"/>
</dbReference>
<dbReference type="PANTHER" id="PTHR38926">
    <property type="entry name" value="F-BOX DOMAIN CONTAINING PROTEIN, EXPRESSED"/>
    <property type="match status" value="1"/>
</dbReference>
<sequence length="405" mass="46253">MFRKYPEKMKEIIVLLQNVEYLCIPHECDDETIKLISKSCPNLKELDLRDAIYISDEAVKSLCGDGFESLGIRSLRILRLDCADISNETIAFILKNMPSLEIFIHCHLTRVLYSLHKMDLIEDKLHTIKKYSLTELYFGSDYSTDLVEVLTICTVLCPNVKKLSCPVDMQEHIDLCSKFSKLEDLTLHNFNTQSPLNLDAFFKLKGSNLIALSIEGFSLSTSVLIQNCQRLEKLRLKNVDFQCTKNASVPTLRLLREFSIDTENLPISLAAEALSLILKSSPNIENLSILHSELTDLQLNNTLLKYCEQNTLKCLNFSFSEVDVNFLVLVIISCTSLKRLNVEFCKDIHIEDIDMLTQAASSTKNVPEIIWNDDEISDFSLYSDYDDFIDDYDAYDGYDTDDSYG</sequence>
<dbReference type="Gene3D" id="3.80.10.10">
    <property type="entry name" value="Ribonuclease Inhibitor"/>
    <property type="match status" value="1"/>
</dbReference>
<accession>A0A087T0E3</accession>
<protein>
    <recommendedName>
        <fullName evidence="3">F-box/LRR-repeat protein 2</fullName>
    </recommendedName>
</protein>
<gene>
    <name evidence="1" type="ORF">X975_25837</name>
</gene>
<dbReference type="Proteomes" id="UP000054359">
    <property type="component" value="Unassembled WGS sequence"/>
</dbReference>
<dbReference type="InterPro" id="IPR032675">
    <property type="entry name" value="LRR_dom_sf"/>
</dbReference>
<dbReference type="PANTHER" id="PTHR38926:SF73">
    <property type="entry name" value="F-BOX DOMAIN-CONTAINING PROTEIN"/>
    <property type="match status" value="1"/>
</dbReference>
<dbReference type="InterPro" id="IPR001611">
    <property type="entry name" value="Leu-rich_rpt"/>
</dbReference>
<name>A0A087T0E3_STEMI</name>
<dbReference type="SUPFAM" id="SSF52047">
    <property type="entry name" value="RNI-like"/>
    <property type="match status" value="1"/>
</dbReference>
<feature type="non-terminal residue" evidence="1">
    <location>
        <position position="405"/>
    </location>
</feature>
<evidence type="ECO:0000313" key="1">
    <source>
        <dbReference type="EMBL" id="KFM58582.1"/>
    </source>
</evidence>
<dbReference type="InterPro" id="IPR006553">
    <property type="entry name" value="Leu-rich_rpt_Cys-con_subtyp"/>
</dbReference>
<reference evidence="1 2" key="1">
    <citation type="submission" date="2013-11" db="EMBL/GenBank/DDBJ databases">
        <title>Genome sequencing of Stegodyphus mimosarum.</title>
        <authorList>
            <person name="Bechsgaard J."/>
        </authorList>
    </citation>
    <scope>NUCLEOTIDE SEQUENCE [LARGE SCALE GENOMIC DNA]</scope>
</reference>
<dbReference type="AlphaFoldDB" id="A0A087T0E3"/>
<organism evidence="1 2">
    <name type="scientific">Stegodyphus mimosarum</name>
    <name type="common">African social velvet spider</name>
    <dbReference type="NCBI Taxonomy" id="407821"/>
    <lineage>
        <taxon>Eukaryota</taxon>
        <taxon>Metazoa</taxon>
        <taxon>Ecdysozoa</taxon>
        <taxon>Arthropoda</taxon>
        <taxon>Chelicerata</taxon>
        <taxon>Arachnida</taxon>
        <taxon>Araneae</taxon>
        <taxon>Araneomorphae</taxon>
        <taxon>Entelegynae</taxon>
        <taxon>Eresoidea</taxon>
        <taxon>Eresidae</taxon>
        <taxon>Stegodyphus</taxon>
    </lineage>
</organism>
<evidence type="ECO:0000313" key="2">
    <source>
        <dbReference type="Proteomes" id="UP000054359"/>
    </source>
</evidence>
<dbReference type="SMART" id="SM00367">
    <property type="entry name" value="LRR_CC"/>
    <property type="match status" value="2"/>
</dbReference>
<dbReference type="STRING" id="407821.A0A087T0E3"/>
<dbReference type="OrthoDB" id="6422937at2759"/>